<feature type="compositionally biased region" description="Polar residues" evidence="1">
    <location>
        <begin position="146"/>
        <end position="170"/>
    </location>
</feature>
<reference evidence="2 3" key="1">
    <citation type="submission" date="2021-08" db="EMBL/GenBank/DDBJ databases">
        <title>Draft Genome Sequence of Phanerochaete sordida strain YK-624.</title>
        <authorList>
            <person name="Mori T."/>
            <person name="Dohra H."/>
            <person name="Suzuki T."/>
            <person name="Kawagishi H."/>
            <person name="Hirai H."/>
        </authorList>
    </citation>
    <scope>NUCLEOTIDE SEQUENCE [LARGE SCALE GENOMIC DNA]</scope>
    <source>
        <strain evidence="2 3">YK-624</strain>
    </source>
</reference>
<evidence type="ECO:0000313" key="2">
    <source>
        <dbReference type="EMBL" id="GJE84926.1"/>
    </source>
</evidence>
<protein>
    <submittedName>
        <fullName evidence="2">Uncharacterized protein</fullName>
    </submittedName>
</protein>
<feature type="region of interest" description="Disordered" evidence="1">
    <location>
        <begin position="376"/>
        <end position="652"/>
    </location>
</feature>
<evidence type="ECO:0000256" key="1">
    <source>
        <dbReference type="SAM" id="MobiDB-lite"/>
    </source>
</evidence>
<dbReference type="EMBL" id="BPQB01000001">
    <property type="protein sequence ID" value="GJE84926.1"/>
    <property type="molecule type" value="Genomic_DNA"/>
</dbReference>
<dbReference type="OrthoDB" id="2804779at2759"/>
<comment type="caution">
    <text evidence="2">The sequence shown here is derived from an EMBL/GenBank/DDBJ whole genome shotgun (WGS) entry which is preliminary data.</text>
</comment>
<dbReference type="AlphaFoldDB" id="A0A9P3L7C8"/>
<name>A0A9P3L7C8_9APHY</name>
<organism evidence="2 3">
    <name type="scientific">Phanerochaete sordida</name>
    <dbReference type="NCBI Taxonomy" id="48140"/>
    <lineage>
        <taxon>Eukaryota</taxon>
        <taxon>Fungi</taxon>
        <taxon>Dikarya</taxon>
        <taxon>Basidiomycota</taxon>
        <taxon>Agaricomycotina</taxon>
        <taxon>Agaricomycetes</taxon>
        <taxon>Polyporales</taxon>
        <taxon>Phanerochaetaceae</taxon>
        <taxon>Phanerochaete</taxon>
    </lineage>
</organism>
<feature type="compositionally biased region" description="Polar residues" evidence="1">
    <location>
        <begin position="221"/>
        <end position="231"/>
    </location>
</feature>
<accession>A0A9P3L7C8</accession>
<feature type="compositionally biased region" description="Polar residues" evidence="1">
    <location>
        <begin position="240"/>
        <end position="259"/>
    </location>
</feature>
<gene>
    <name evidence="2" type="ORF">PsYK624_010020</name>
</gene>
<evidence type="ECO:0000313" key="3">
    <source>
        <dbReference type="Proteomes" id="UP000703269"/>
    </source>
</evidence>
<keyword evidence="3" id="KW-1185">Reference proteome</keyword>
<feature type="compositionally biased region" description="Basic and acidic residues" evidence="1">
    <location>
        <begin position="102"/>
        <end position="112"/>
    </location>
</feature>
<feature type="compositionally biased region" description="Low complexity" evidence="1">
    <location>
        <begin position="292"/>
        <end position="304"/>
    </location>
</feature>
<sequence length="712" mass="77051">MPKAKPVVLNGRGQMPLTAFYRTPPATTARPTRKRKQPPTVASQDDSLTEDHPQKKGKVKENVSPVVSPNSTPTRRRLKLQALGSETNVLSGVETPVQGESSKTRVDGNKETDDIEIADSPPPSPSTIRLGLPTPVTAPKRRTGFFKQSTPTPVQRAVQQPSAATHTPQMPSRPKRALQQPTPSTVARSKRRITNTEPIIISSDSPPTTRRARNAEPIIISSDSPPTTRRAANTEPIVISSDSPPTTRLVPSSQGSQELEINPFIDSLGPKPTKDDSSLFKLPSLPARLQQPSSSVHTPAASSSKVEQPAHRAARTPPKVKHDIVPSSQADEDELQFWSPGRLNRDPLRKTPTKAVPSSIPGEEELVLPAGSLSRTHSIGFHSSPRDSSGLARVPTAPALHLPSLPELSGIRSPSTPKRKAVAKHPTAGSALLFQSPHRTPGADSGLGKSVSPEKPSRLQIAPEPLLDESQTQPESPLQKRAVPPSPASSVTVPESPRPLPTTPGKHSSPPVDESQTQPESPRPRLATPAKKPRRTHWLLEDEVLSSQIVPESPRLPLQRREHEVLDTDDAAESSQTVPESPRWRVPSPISTPSRATRGRLPDEDNPFAPAPGSLPLAEYDASQPAPGTPPQADTDESQTQPDTWPATPRNKDMMRRLHYMRGRYALDGDEDWDMLSDTPLSIPSDFDADAPMGEVGSDLPSPVRDFLAMEM</sequence>
<proteinExistence type="predicted"/>
<dbReference type="Proteomes" id="UP000703269">
    <property type="component" value="Unassembled WGS sequence"/>
</dbReference>
<feature type="region of interest" description="Disordered" evidence="1">
    <location>
        <begin position="1"/>
        <end position="363"/>
    </location>
</feature>